<dbReference type="EMBL" id="LCEK01000036">
    <property type="protein sequence ID" value="KKS71144.1"/>
    <property type="molecule type" value="Genomic_DNA"/>
</dbReference>
<evidence type="ECO:0000259" key="1">
    <source>
        <dbReference type="Pfam" id="PF08443"/>
    </source>
</evidence>
<dbReference type="SUPFAM" id="SSF56059">
    <property type="entry name" value="Glutathione synthetase ATP-binding domain-like"/>
    <property type="match status" value="1"/>
</dbReference>
<dbReference type="GO" id="GO:0005737">
    <property type="term" value="C:cytoplasm"/>
    <property type="evidence" value="ECO:0007669"/>
    <property type="project" value="TreeGrafter"/>
</dbReference>
<accession>A0A0G1BDA1</accession>
<dbReference type="InterPro" id="IPR013651">
    <property type="entry name" value="ATP-grasp_RimK-type"/>
</dbReference>
<dbReference type="Proteomes" id="UP000033867">
    <property type="component" value="Unassembled WGS sequence"/>
</dbReference>
<organism evidence="2 3">
    <name type="scientific">Candidatus Magasanikbacteria bacterium GW2011_GWE2_42_7</name>
    <dbReference type="NCBI Taxonomy" id="1619052"/>
    <lineage>
        <taxon>Bacteria</taxon>
        <taxon>Candidatus Magasanikiibacteriota</taxon>
    </lineage>
</organism>
<feature type="non-terminal residue" evidence="2">
    <location>
        <position position="1"/>
    </location>
</feature>
<dbReference type="GO" id="GO:0018169">
    <property type="term" value="F:ribosomal S6-glutamic acid ligase activity"/>
    <property type="evidence" value="ECO:0007669"/>
    <property type="project" value="TreeGrafter"/>
</dbReference>
<gene>
    <name evidence="2" type="ORF">UV42_C0036G0040</name>
</gene>
<dbReference type="Gene3D" id="3.30.470.20">
    <property type="entry name" value="ATP-grasp fold, B domain"/>
    <property type="match status" value="1"/>
</dbReference>
<dbReference type="AlphaFoldDB" id="A0A0G1BDA1"/>
<feature type="domain" description="ATP-grasp fold RimK-type" evidence="1">
    <location>
        <begin position="178"/>
        <end position="326"/>
    </location>
</feature>
<dbReference type="PANTHER" id="PTHR21621">
    <property type="entry name" value="RIBOSOMAL PROTEIN S6 MODIFICATION PROTEIN"/>
    <property type="match status" value="1"/>
</dbReference>
<dbReference type="PANTHER" id="PTHR21621:SF0">
    <property type="entry name" value="BETA-CITRYLGLUTAMATE SYNTHASE B-RELATED"/>
    <property type="match status" value="1"/>
</dbReference>
<dbReference type="Pfam" id="PF08443">
    <property type="entry name" value="RimK"/>
    <property type="match status" value="1"/>
</dbReference>
<protein>
    <recommendedName>
        <fullName evidence="1">ATP-grasp fold RimK-type domain-containing protein</fullName>
    </recommendedName>
</protein>
<sequence>FDIIIVYSGMKAKSAGNTSYTDSPPFPPKSKVGVYNDCYRYFLERCKKKGLNAAFATSSDICGSGLFKSFWTYDNNTWHRHPHKAYTTMLFDKFTPKTSTQKEQMSTLTSSKKIYTFNKKILTKVFENKFNTYTHFKKYAIPTAEITHGTEKAIMAAKKRLDAILQKHPYREDFLNGYIIKNKTGSGGFNIHKVTFTKKGIAKIIDYHTKHISYVLQPFLTCDTSFHFKKHRGTIDVRVITLNTKTLQSYIRVAQKGNFLANQHQGGSSFYISLRRIPQDVIIMNTKIKKILENTLDLSHSLYALDYIRSNNGHLYLVEGNTNPGIYWEYDEIRSSKRKIKKLINTIVHEIKTLIQERKNTQ</sequence>
<comment type="caution">
    <text evidence="2">The sequence shown here is derived from an EMBL/GenBank/DDBJ whole genome shotgun (WGS) entry which is preliminary data.</text>
</comment>
<proteinExistence type="predicted"/>
<dbReference type="GO" id="GO:0009432">
    <property type="term" value="P:SOS response"/>
    <property type="evidence" value="ECO:0007669"/>
    <property type="project" value="TreeGrafter"/>
</dbReference>
<reference evidence="2 3" key="1">
    <citation type="journal article" date="2015" name="Nature">
        <title>rRNA introns, odd ribosomes, and small enigmatic genomes across a large radiation of phyla.</title>
        <authorList>
            <person name="Brown C.T."/>
            <person name="Hug L.A."/>
            <person name="Thomas B.C."/>
            <person name="Sharon I."/>
            <person name="Castelle C.J."/>
            <person name="Singh A."/>
            <person name="Wilkins M.J."/>
            <person name="Williams K.H."/>
            <person name="Banfield J.F."/>
        </authorList>
    </citation>
    <scope>NUCLEOTIDE SEQUENCE [LARGE SCALE GENOMIC DNA]</scope>
</reference>
<name>A0A0G1BDA1_9BACT</name>
<evidence type="ECO:0000313" key="3">
    <source>
        <dbReference type="Proteomes" id="UP000033867"/>
    </source>
</evidence>
<evidence type="ECO:0000313" key="2">
    <source>
        <dbReference type="EMBL" id="KKS71144.1"/>
    </source>
</evidence>